<reference evidence="2 3" key="1">
    <citation type="submission" date="2019-08" db="EMBL/GenBank/DDBJ databases">
        <authorList>
            <person name="Peeters C."/>
        </authorList>
    </citation>
    <scope>NUCLEOTIDE SEQUENCE [LARGE SCALE GENOMIC DNA]</scope>
    <source>
        <strain evidence="2 3">LMG 31010</strain>
    </source>
</reference>
<evidence type="ECO:0000313" key="3">
    <source>
        <dbReference type="Proteomes" id="UP000343335"/>
    </source>
</evidence>
<name>A0A5E4VX36_9BURK</name>
<sequence length="368" mass="40423">MTIDHRRTAPDAAIPYFAFRVDVEVDANGVTDEYLADHGDMLPADTQMFPPFSAPGDMLFCTINGVDIVAMTRPLSADDVGKAIVVNFPGEVLRALAPGEYVFTYRCERPNGEVIGVSADKSILVDLTPTLTLLAPQVENGDDGFLNPMLALQGARVRVRYQGMQAGHRVQVHWHGTVGDGTIETAFETVPEPVPEFLSFDIAPAVIAANVGLSSDVSYVVSRAGGDQTSPVLSLGVLPFRPTDMRVPQLPDLAGSDRIEPDKLPNGAQVLLQPWHLAFERQQLWLWCEGEHEDRPGETYQLFLKDGHRVTATEAREGFDERIPASWLAPLAHGSRLSVNYQVGFHDQGRQDGWRVSFEVINPARKTL</sequence>
<dbReference type="AlphaFoldDB" id="A0A5E4VX36"/>
<evidence type="ECO:0000313" key="1">
    <source>
        <dbReference type="EMBL" id="UVA81378.1"/>
    </source>
</evidence>
<dbReference type="RefSeq" id="WP_150664844.1">
    <property type="nucleotide sequence ID" value="NZ_CABPSA010000004.1"/>
</dbReference>
<dbReference type="Proteomes" id="UP000343335">
    <property type="component" value="Unassembled WGS sequence"/>
</dbReference>
<protein>
    <submittedName>
        <fullName evidence="2">Uncharacterized protein</fullName>
    </submittedName>
</protein>
<dbReference type="Proteomes" id="UP001058980">
    <property type="component" value="Chromosome"/>
</dbReference>
<gene>
    <name evidence="1" type="ORF">NTU39_10385</name>
    <name evidence="2" type="ORF">PCO31010_02904</name>
</gene>
<dbReference type="EMBL" id="CABPSA010000004">
    <property type="protein sequence ID" value="VVE16089.1"/>
    <property type="molecule type" value="Genomic_DNA"/>
</dbReference>
<dbReference type="OrthoDB" id="8937944at2"/>
<dbReference type="EMBL" id="CP102780">
    <property type="protein sequence ID" value="UVA81378.1"/>
    <property type="molecule type" value="Genomic_DNA"/>
</dbReference>
<keyword evidence="4" id="KW-1185">Reference proteome</keyword>
<organism evidence="2 3">
    <name type="scientific">Pandoraea commovens</name>
    <dbReference type="NCBI Taxonomy" id="2508289"/>
    <lineage>
        <taxon>Bacteria</taxon>
        <taxon>Pseudomonadati</taxon>
        <taxon>Pseudomonadota</taxon>
        <taxon>Betaproteobacteria</taxon>
        <taxon>Burkholderiales</taxon>
        <taxon>Burkholderiaceae</taxon>
        <taxon>Pandoraea</taxon>
    </lineage>
</organism>
<proteinExistence type="predicted"/>
<reference evidence="1" key="2">
    <citation type="submission" date="2022-08" db="EMBL/GenBank/DDBJ databases">
        <title>Multi-unit outbreak of Pandoraea commovens among non-cystic fibrosis intensive care patients from 2019 to 2021 in Berlin, Germany.</title>
        <authorList>
            <person name="Menzel P."/>
        </authorList>
    </citation>
    <scope>NUCLEOTIDE SEQUENCE</scope>
    <source>
        <strain evidence="1">LB-19-202-79</strain>
    </source>
</reference>
<evidence type="ECO:0000313" key="2">
    <source>
        <dbReference type="EMBL" id="VVE16089.1"/>
    </source>
</evidence>
<evidence type="ECO:0000313" key="4">
    <source>
        <dbReference type="Proteomes" id="UP001058980"/>
    </source>
</evidence>
<accession>A0A5E4VX36</accession>